<feature type="compositionally biased region" description="Basic and acidic residues" evidence="1">
    <location>
        <begin position="429"/>
        <end position="444"/>
    </location>
</feature>
<dbReference type="InterPro" id="IPR009072">
    <property type="entry name" value="Histone-fold"/>
</dbReference>
<protein>
    <submittedName>
        <fullName evidence="3">Homeo</fullName>
    </submittedName>
</protein>
<dbReference type="Pfam" id="PF10384">
    <property type="entry name" value="Scm3"/>
    <property type="match status" value="1"/>
</dbReference>
<accession>S3DC43</accession>
<dbReference type="OMA" id="YEHEAMA"/>
<dbReference type="HOGENOM" id="CLU_269916_0_0_1"/>
<feature type="region of interest" description="Disordered" evidence="1">
    <location>
        <begin position="549"/>
        <end position="586"/>
    </location>
</feature>
<dbReference type="Proteomes" id="UP000016922">
    <property type="component" value="Unassembled WGS sequence"/>
</dbReference>
<dbReference type="Gene3D" id="1.10.20.10">
    <property type="entry name" value="Histone, subunit A"/>
    <property type="match status" value="1"/>
</dbReference>
<dbReference type="GeneID" id="19467134"/>
<dbReference type="PANTHER" id="PTHR15992:SF5">
    <property type="entry name" value="HOLLIDAY JUNCTION RECOGNITION PROTEIN"/>
    <property type="match status" value="1"/>
</dbReference>
<feature type="region of interest" description="Disordered" evidence="1">
    <location>
        <begin position="1089"/>
        <end position="1110"/>
    </location>
</feature>
<feature type="region of interest" description="Disordered" evidence="1">
    <location>
        <begin position="315"/>
        <end position="352"/>
    </location>
</feature>
<dbReference type="Gene3D" id="1.10.10.60">
    <property type="entry name" value="Homeodomain-like"/>
    <property type="match status" value="1"/>
</dbReference>
<feature type="compositionally biased region" description="Acidic residues" evidence="1">
    <location>
        <begin position="151"/>
        <end position="180"/>
    </location>
</feature>
<dbReference type="GO" id="GO:0005634">
    <property type="term" value="C:nucleus"/>
    <property type="evidence" value="ECO:0007669"/>
    <property type="project" value="InterPro"/>
</dbReference>
<dbReference type="KEGG" id="glz:GLAREA_08083"/>
<feature type="compositionally biased region" description="Basic residues" evidence="1">
    <location>
        <begin position="339"/>
        <end position="352"/>
    </location>
</feature>
<feature type="region of interest" description="Disordered" evidence="1">
    <location>
        <begin position="409"/>
        <end position="486"/>
    </location>
</feature>
<dbReference type="PANTHER" id="PTHR15992">
    <property type="entry name" value="HOLLIDAY JUNCTION RECOGNITION PROTEIN"/>
    <property type="match status" value="1"/>
</dbReference>
<feature type="region of interest" description="Disordered" evidence="1">
    <location>
        <begin position="511"/>
        <end position="533"/>
    </location>
</feature>
<keyword evidence="4" id="KW-1185">Reference proteome</keyword>
<feature type="region of interest" description="Disordered" evidence="1">
    <location>
        <begin position="754"/>
        <end position="784"/>
    </location>
</feature>
<feature type="region of interest" description="Disordered" evidence="1">
    <location>
        <begin position="196"/>
        <end position="226"/>
    </location>
</feature>
<evidence type="ECO:0000313" key="3">
    <source>
        <dbReference type="EMBL" id="EPE24233.1"/>
    </source>
</evidence>
<name>S3DC43_GLAL2</name>
<feature type="compositionally biased region" description="Basic residues" evidence="1">
    <location>
        <begin position="1059"/>
        <end position="1068"/>
    </location>
</feature>
<dbReference type="CDD" id="cd11655">
    <property type="entry name" value="rap1_myb-like"/>
    <property type="match status" value="1"/>
</dbReference>
<dbReference type="InterPro" id="IPR015010">
    <property type="entry name" value="TERF2IP_Myb"/>
</dbReference>
<dbReference type="AlphaFoldDB" id="S3DC43"/>
<evidence type="ECO:0000256" key="1">
    <source>
        <dbReference type="SAM" id="MobiDB-lite"/>
    </source>
</evidence>
<dbReference type="OrthoDB" id="2420608at2759"/>
<dbReference type="RefSeq" id="XP_008088321.1">
    <property type="nucleotide sequence ID" value="XM_008090130.1"/>
</dbReference>
<gene>
    <name evidence="3" type="ORF">GLAREA_08083</name>
</gene>
<feature type="compositionally biased region" description="Basic and acidic residues" evidence="1">
    <location>
        <begin position="771"/>
        <end position="783"/>
    </location>
</feature>
<feature type="domain" description="TERF2-interacting telomeric protein 1 Myb" evidence="2">
    <location>
        <begin position="355"/>
        <end position="406"/>
    </location>
</feature>
<evidence type="ECO:0000313" key="4">
    <source>
        <dbReference type="Proteomes" id="UP000016922"/>
    </source>
</evidence>
<dbReference type="InterPro" id="IPR018465">
    <property type="entry name" value="Scm3/HJURP"/>
</dbReference>
<feature type="compositionally biased region" description="Low complexity" evidence="1">
    <location>
        <begin position="853"/>
        <end position="868"/>
    </location>
</feature>
<feature type="compositionally biased region" description="Low complexity" evidence="1">
    <location>
        <begin position="879"/>
        <end position="889"/>
    </location>
</feature>
<dbReference type="GO" id="GO:0046982">
    <property type="term" value="F:protein heterodimerization activity"/>
    <property type="evidence" value="ECO:0007669"/>
    <property type="project" value="InterPro"/>
</dbReference>
<dbReference type="EMBL" id="KE145373">
    <property type="protein sequence ID" value="EPE24233.1"/>
    <property type="molecule type" value="Genomic_DNA"/>
</dbReference>
<organism evidence="3 4">
    <name type="scientific">Glarea lozoyensis (strain ATCC 20868 / MF5171)</name>
    <dbReference type="NCBI Taxonomy" id="1116229"/>
    <lineage>
        <taxon>Eukaryota</taxon>
        <taxon>Fungi</taxon>
        <taxon>Dikarya</taxon>
        <taxon>Ascomycota</taxon>
        <taxon>Pezizomycotina</taxon>
        <taxon>Leotiomycetes</taxon>
        <taxon>Helotiales</taxon>
        <taxon>Helotiaceae</taxon>
        <taxon>Glarea</taxon>
    </lineage>
</organism>
<sequence>MEHHRKRQRLYSPHHRNFPHTFDNRYPHYYNENRNDRKYMRDYESSEEEEHYEHEAMATNESPVAELDFEQKKARISYKLKSTFESIFEKYGRNFEGIGDEIDMATGEIVVNNGHLMEMQNERDIGQNRGGRYDLVDESTELEDDSRTSSETDENEYDDGEDDEDEDDASEDGQNEEDMLEDDLILRGLTQARGRLAQSSGQLSHAHSGLVQKPGSSSVAPAYTPKSELPSRSEIIAQFGPHLGSQILDVVSRQNAPARTEEHIEPLWRIPHHIDRAFRHDDRNIEPPWRVPDIPLSVPVTRPSAKLHAADFENERSVSPDAGHSLWAPLPSKRSTNNSKKHSKTQGSKRIRNNFTVEDDEILLDCVKKARLRGAKLNQSFWLGLGAQYPNHPAMSWQQHYTRKYSYLEPNEPQESEPSESASTSYARLDAHQPRSSLKERREYTPFLGKPQQHMSAAMGPPSRSVDNSNSRRPARVRKPAQRDSKVISWSQAVDTIKAVDPTLHAGILEDTSFDPDAEGARQWRPTSHSMNLYGNRRVSDQMLHLSQRSHPDHDNFYNPQRPRRYSDSAQPSRSQEDTFNHSDIVQNTGVPCPHIDCRGRTALLYRLDRTIDENQSPLSSHFLQHHRTALYPCVEPRCNYRGEHGFLVYADLLEHVQHFHPTFEALQRARNSADFGVAIERPEIRRNVTRVADSISSSNPYNSHTLRGSHLATSSSDPDRTLTPRVLAGASTYTPMTSVSSLVVNHASAQKEFETHRADGRSSVLSSQDYDNRSEPALDKLRRLGSTASQPNIDEELHRHGFASPDLSLPIISRAGKSFSSTAGIRGSHEPATPLSMKVVPLSSSTTGMILPPRSSLPSSIPDSQASTRRQAEYVPQSNLANSSAASLDSVHRSIQRVARVHETKDSTPSPMLPPPRVNYTTTRQDLKTPANSKKSRTTERLRQSSSEGIDELSLATNGFVLLSSRVKTAGPSADSTVRVKREETAGVPQALPAVSAAGLKRKLEVFQGSDDEIDELMTDEPNFSVSLLGHSSRRKPEIKTETSEPVSVLPATSSVNRRNKRSKQRKALGVPRSAIAEFSSTSGALTPVKNRHTAVPRTSTPLLDLPTRSKERMNGTSAYEVAESGAGSSSQAILSQPHIERSSSPMDMLLTPVRPSRSSNKSDGPIITIKTPGGTLRKCGENEFTCKRTFCFRCGKQSTTTRLEKKA</sequence>
<dbReference type="GO" id="GO:0042393">
    <property type="term" value="F:histone binding"/>
    <property type="evidence" value="ECO:0007669"/>
    <property type="project" value="InterPro"/>
</dbReference>
<proteinExistence type="predicted"/>
<evidence type="ECO:0000259" key="2">
    <source>
        <dbReference type="Pfam" id="PF08914"/>
    </source>
</evidence>
<dbReference type="eggNOG" id="ENOG502SCHT">
    <property type="taxonomic scope" value="Eukaryota"/>
</dbReference>
<feature type="region of interest" description="Disordered" evidence="1">
    <location>
        <begin position="693"/>
        <end position="724"/>
    </location>
</feature>
<feature type="region of interest" description="Disordered" evidence="1">
    <location>
        <begin position="138"/>
        <end position="180"/>
    </location>
</feature>
<dbReference type="Pfam" id="PF08914">
    <property type="entry name" value="Myb_Rap1"/>
    <property type="match status" value="1"/>
</dbReference>
<feature type="region of interest" description="Disordered" evidence="1">
    <location>
        <begin position="1034"/>
        <end position="1076"/>
    </location>
</feature>
<reference evidence="3 4" key="1">
    <citation type="journal article" date="2013" name="BMC Genomics">
        <title>Genomics-driven discovery of the pneumocandin biosynthetic gene cluster in the fungus Glarea lozoyensis.</title>
        <authorList>
            <person name="Chen L."/>
            <person name="Yue Q."/>
            <person name="Zhang X."/>
            <person name="Xiang M."/>
            <person name="Wang C."/>
            <person name="Li S."/>
            <person name="Che Y."/>
            <person name="Ortiz-Lopez F.J."/>
            <person name="Bills G.F."/>
            <person name="Liu X."/>
            <person name="An Z."/>
        </authorList>
    </citation>
    <scope>NUCLEOTIDE SEQUENCE [LARGE SCALE GENOMIC DNA]</scope>
    <source>
        <strain evidence="4">ATCC 20868 / MF5171</strain>
    </source>
</reference>
<feature type="region of interest" description="Disordered" evidence="1">
    <location>
        <begin position="850"/>
        <end position="951"/>
    </location>
</feature>
<feature type="compositionally biased region" description="Polar residues" evidence="1">
    <location>
        <begin position="695"/>
        <end position="717"/>
    </location>
</feature>